<dbReference type="EMBL" id="BGZK01001969">
    <property type="protein sequence ID" value="GBP88992.1"/>
    <property type="molecule type" value="Genomic_DNA"/>
</dbReference>
<reference evidence="2 3" key="1">
    <citation type="journal article" date="2019" name="Commun. Biol.">
        <title>The bagworm genome reveals a unique fibroin gene that provides high tensile strength.</title>
        <authorList>
            <person name="Kono N."/>
            <person name="Nakamura H."/>
            <person name="Ohtoshi R."/>
            <person name="Tomita M."/>
            <person name="Numata K."/>
            <person name="Arakawa K."/>
        </authorList>
    </citation>
    <scope>NUCLEOTIDE SEQUENCE [LARGE SCALE GENOMIC DNA]</scope>
</reference>
<dbReference type="AlphaFoldDB" id="A0A4C1ZNT4"/>
<evidence type="ECO:0000313" key="2">
    <source>
        <dbReference type="EMBL" id="GBP88992.1"/>
    </source>
</evidence>
<organism evidence="2 3">
    <name type="scientific">Eumeta variegata</name>
    <name type="common">Bagworm moth</name>
    <name type="synonym">Eumeta japonica</name>
    <dbReference type="NCBI Taxonomy" id="151549"/>
    <lineage>
        <taxon>Eukaryota</taxon>
        <taxon>Metazoa</taxon>
        <taxon>Ecdysozoa</taxon>
        <taxon>Arthropoda</taxon>
        <taxon>Hexapoda</taxon>
        <taxon>Insecta</taxon>
        <taxon>Pterygota</taxon>
        <taxon>Neoptera</taxon>
        <taxon>Endopterygota</taxon>
        <taxon>Lepidoptera</taxon>
        <taxon>Glossata</taxon>
        <taxon>Ditrysia</taxon>
        <taxon>Tineoidea</taxon>
        <taxon>Psychidae</taxon>
        <taxon>Oiketicinae</taxon>
        <taxon>Eumeta</taxon>
    </lineage>
</organism>
<feature type="region of interest" description="Disordered" evidence="1">
    <location>
        <begin position="12"/>
        <end position="46"/>
    </location>
</feature>
<sequence length="68" mass="7257">MNECQLFRFLIRARGHDPGPPRPGPRNAPSSASAQSETTLNAHEARDVCKSLITGKSVDSPNPSGKEA</sequence>
<dbReference type="Proteomes" id="UP000299102">
    <property type="component" value="Unassembled WGS sequence"/>
</dbReference>
<accession>A0A4C1ZNT4</accession>
<keyword evidence="3" id="KW-1185">Reference proteome</keyword>
<evidence type="ECO:0000256" key="1">
    <source>
        <dbReference type="SAM" id="MobiDB-lite"/>
    </source>
</evidence>
<gene>
    <name evidence="2" type="ORF">EVAR_62422_1</name>
</gene>
<comment type="caution">
    <text evidence="2">The sequence shown here is derived from an EMBL/GenBank/DDBJ whole genome shotgun (WGS) entry which is preliminary data.</text>
</comment>
<name>A0A4C1ZNT4_EUMVA</name>
<proteinExistence type="predicted"/>
<evidence type="ECO:0000313" key="3">
    <source>
        <dbReference type="Proteomes" id="UP000299102"/>
    </source>
</evidence>
<protein>
    <submittedName>
        <fullName evidence="2">Uncharacterized protein</fullName>
    </submittedName>
</protein>